<name>A0A4U0WS70_9PEZI</name>
<dbReference type="OrthoDB" id="412788at2759"/>
<gene>
    <name evidence="4" type="ORF">B0A55_10576</name>
</gene>
<evidence type="ECO:0000313" key="5">
    <source>
        <dbReference type="Proteomes" id="UP000309340"/>
    </source>
</evidence>
<comment type="caution">
    <text evidence="4">The sequence shown here is derived from an EMBL/GenBank/DDBJ whole genome shotgun (WGS) entry which is preliminary data.</text>
</comment>
<feature type="region of interest" description="Disordered" evidence="3">
    <location>
        <begin position="196"/>
        <end position="221"/>
    </location>
</feature>
<accession>A0A4U0WS70</accession>
<dbReference type="EMBL" id="NAJQ01000653">
    <property type="protein sequence ID" value="TKA66332.1"/>
    <property type="molecule type" value="Genomic_DNA"/>
</dbReference>
<dbReference type="PANTHER" id="PTHR34598">
    <property type="entry name" value="BLL6449 PROTEIN"/>
    <property type="match status" value="1"/>
</dbReference>
<evidence type="ECO:0000313" key="4">
    <source>
        <dbReference type="EMBL" id="TKA66332.1"/>
    </source>
</evidence>
<evidence type="ECO:0000256" key="3">
    <source>
        <dbReference type="SAM" id="MobiDB-lite"/>
    </source>
</evidence>
<dbReference type="AlphaFoldDB" id="A0A4U0WS70"/>
<dbReference type="PANTHER" id="PTHR34598:SF3">
    <property type="entry name" value="OXIDOREDUCTASE AN1597"/>
    <property type="match status" value="1"/>
</dbReference>
<evidence type="ECO:0000256" key="1">
    <source>
        <dbReference type="ARBA" id="ARBA00023002"/>
    </source>
</evidence>
<dbReference type="STRING" id="329884.A0A4U0WS70"/>
<proteinExistence type="inferred from homology"/>
<keyword evidence="1" id="KW-0560">Oxidoreductase</keyword>
<dbReference type="InterPro" id="IPR044053">
    <property type="entry name" value="AsaB-like"/>
</dbReference>
<reference evidence="4 5" key="1">
    <citation type="submission" date="2017-03" db="EMBL/GenBank/DDBJ databases">
        <title>Genomes of endolithic fungi from Antarctica.</title>
        <authorList>
            <person name="Coleine C."/>
            <person name="Masonjones S."/>
            <person name="Stajich J.E."/>
        </authorList>
    </citation>
    <scope>NUCLEOTIDE SEQUENCE [LARGE SCALE GENOMIC DNA]</scope>
    <source>
        <strain evidence="4 5">CCFEE 5184</strain>
    </source>
</reference>
<dbReference type="GO" id="GO:0016491">
    <property type="term" value="F:oxidoreductase activity"/>
    <property type="evidence" value="ECO:0007669"/>
    <property type="project" value="UniProtKB-KW"/>
</dbReference>
<keyword evidence="5" id="KW-1185">Reference proteome</keyword>
<sequence length="240" mass="27510">MATPTTTSTYKIKWDSKPVEIQDARGREQEFDMDKNGFEFHSAPVSLDFEDEEAVKGIYYREVEKLALKLTGADRAHVVNRIKRTTYAGDTSVDKATAPVPATMLHVDYSYDGAWELFDKEENRGGLMIPKWDTLKKTHRAALNLLSLREIRITHRNGASHEMWHLAYDPKQTFYHKSRTEPDDVLVAKLLDSKKDGRARGTPHTGFQTENNEGPPRDSIETSYSIETRCLVFWENESLD</sequence>
<evidence type="ECO:0000256" key="2">
    <source>
        <dbReference type="ARBA" id="ARBA00023604"/>
    </source>
</evidence>
<dbReference type="NCBIfam" id="NF041278">
    <property type="entry name" value="CmcJ_NvfI_EfuI"/>
    <property type="match status" value="1"/>
</dbReference>
<comment type="similarity">
    <text evidence="2">Belongs to the asaB hydroxylase/desaturase family.</text>
</comment>
<organism evidence="4 5">
    <name type="scientific">Friedmanniomyces simplex</name>
    <dbReference type="NCBI Taxonomy" id="329884"/>
    <lineage>
        <taxon>Eukaryota</taxon>
        <taxon>Fungi</taxon>
        <taxon>Dikarya</taxon>
        <taxon>Ascomycota</taxon>
        <taxon>Pezizomycotina</taxon>
        <taxon>Dothideomycetes</taxon>
        <taxon>Dothideomycetidae</taxon>
        <taxon>Mycosphaerellales</taxon>
        <taxon>Teratosphaeriaceae</taxon>
        <taxon>Friedmanniomyces</taxon>
    </lineage>
</organism>
<protein>
    <submittedName>
        <fullName evidence="4">Uncharacterized protein</fullName>
    </submittedName>
</protein>
<dbReference type="Proteomes" id="UP000309340">
    <property type="component" value="Unassembled WGS sequence"/>
</dbReference>